<accession>A0A6A7Z4Y9</accession>
<evidence type="ECO:0000313" key="2">
    <source>
        <dbReference type="EMBL" id="MQT82746.1"/>
    </source>
</evidence>
<feature type="transmembrane region" description="Helical" evidence="1">
    <location>
        <begin position="24"/>
        <end position="45"/>
    </location>
</feature>
<reference evidence="2 4" key="1">
    <citation type="submission" date="2019-10" db="EMBL/GenBank/DDBJ databases">
        <title>Evaluation of single-gene subtyping targets for Pseudomonas.</title>
        <authorList>
            <person name="Reichler S.J."/>
            <person name="Orsi R.H."/>
            <person name="Wiedmann M."/>
            <person name="Martin N.H."/>
            <person name="Murphy S.I."/>
        </authorList>
    </citation>
    <scope>NUCLEOTIDE SEQUENCE</scope>
    <source>
        <strain evidence="3 4">FSL R10-1594</strain>
        <strain evidence="2">FSL R10-2339</strain>
    </source>
</reference>
<dbReference type="Proteomes" id="UP000443000">
    <property type="component" value="Unassembled WGS sequence"/>
</dbReference>
<organism evidence="2">
    <name type="scientific">Pseudomonas helleri</name>
    <dbReference type="NCBI Taxonomy" id="1608996"/>
    <lineage>
        <taxon>Bacteria</taxon>
        <taxon>Pseudomonadati</taxon>
        <taxon>Pseudomonadota</taxon>
        <taxon>Gammaproteobacteria</taxon>
        <taxon>Pseudomonadales</taxon>
        <taxon>Pseudomonadaceae</taxon>
        <taxon>Pseudomonas</taxon>
    </lineage>
</organism>
<gene>
    <name evidence="3" type="ORF">GHN41_22975</name>
    <name evidence="2" type="ORF">GHN86_22165</name>
</gene>
<dbReference type="EMBL" id="WIWC01000062">
    <property type="protein sequence ID" value="MQT82746.1"/>
    <property type="molecule type" value="Genomic_DNA"/>
</dbReference>
<evidence type="ECO:0000313" key="4">
    <source>
        <dbReference type="Proteomes" id="UP000443000"/>
    </source>
</evidence>
<evidence type="ECO:0008006" key="5">
    <source>
        <dbReference type="Google" id="ProtNLM"/>
    </source>
</evidence>
<keyword evidence="1" id="KW-0472">Membrane</keyword>
<dbReference type="EMBL" id="WIVT01000052">
    <property type="protein sequence ID" value="MQU19282.1"/>
    <property type="molecule type" value="Genomic_DNA"/>
</dbReference>
<evidence type="ECO:0000313" key="3">
    <source>
        <dbReference type="EMBL" id="MQU19282.1"/>
    </source>
</evidence>
<dbReference type="RefSeq" id="WP_153387312.1">
    <property type="nucleotide sequence ID" value="NZ_JBITTT010000031.1"/>
</dbReference>
<keyword evidence="1" id="KW-0812">Transmembrane</keyword>
<proteinExistence type="predicted"/>
<evidence type="ECO:0000256" key="1">
    <source>
        <dbReference type="SAM" id="Phobius"/>
    </source>
</evidence>
<keyword evidence="1" id="KW-1133">Transmembrane helix</keyword>
<protein>
    <recommendedName>
        <fullName evidence="5">MFS transporter</fullName>
    </recommendedName>
</protein>
<dbReference type="OrthoDB" id="7032539at2"/>
<dbReference type="AlphaFoldDB" id="A0A6A7Z4Y9"/>
<comment type="caution">
    <text evidence="2">The sequence shown here is derived from an EMBL/GenBank/DDBJ whole genome shotgun (WGS) entry which is preliminary data.</text>
</comment>
<name>A0A6A7Z4Y9_9PSED</name>
<sequence>MKWLWMTLFCGGLGFWIGSHRWLPLWSIVALTVLGIVLWGWAVWLEHREGADHDER</sequence>